<dbReference type="InterPro" id="IPR000639">
    <property type="entry name" value="Epox_hydrolase-like"/>
</dbReference>
<protein>
    <submittedName>
        <fullName evidence="8">Mesoderm-specific transcript -like isoform X3</fullName>
    </submittedName>
</protein>
<evidence type="ECO:0000256" key="4">
    <source>
        <dbReference type="ARBA" id="ARBA00022824"/>
    </source>
</evidence>
<dbReference type="GO" id="GO:0047372">
    <property type="term" value="F:monoacylglycerol lipase activity"/>
    <property type="evidence" value="ECO:0007669"/>
    <property type="project" value="TreeGrafter"/>
</dbReference>
<gene>
    <name evidence="8" type="ORF">PACLA_8A030942</name>
</gene>
<dbReference type="Gene3D" id="3.40.50.1820">
    <property type="entry name" value="alpha/beta hydrolase"/>
    <property type="match status" value="1"/>
</dbReference>
<keyword evidence="5" id="KW-1133">Transmembrane helix</keyword>
<dbReference type="SUPFAM" id="SSF53474">
    <property type="entry name" value="alpha/beta-Hydrolases"/>
    <property type="match status" value="1"/>
</dbReference>
<evidence type="ECO:0000256" key="3">
    <source>
        <dbReference type="ARBA" id="ARBA00022801"/>
    </source>
</evidence>
<comment type="subcellular location">
    <subcellularLocation>
        <location evidence="1">Endoplasmic reticulum membrane</location>
        <topology evidence="1">Multi-pass membrane protein</topology>
    </subcellularLocation>
</comment>
<evidence type="ECO:0000259" key="7">
    <source>
        <dbReference type="Pfam" id="PF00561"/>
    </source>
</evidence>
<evidence type="ECO:0000256" key="6">
    <source>
        <dbReference type="ARBA" id="ARBA00023136"/>
    </source>
</evidence>
<evidence type="ECO:0000256" key="5">
    <source>
        <dbReference type="ARBA" id="ARBA00022989"/>
    </source>
</evidence>
<name>A0A6S7GTT2_PARCT</name>
<evidence type="ECO:0000256" key="2">
    <source>
        <dbReference type="ARBA" id="ARBA00022692"/>
    </source>
</evidence>
<dbReference type="InterPro" id="IPR000073">
    <property type="entry name" value="AB_hydrolase_1"/>
</dbReference>
<dbReference type="FunFam" id="3.40.50.1820:FF:000041">
    <property type="entry name" value="Mesoderm-specific transcript homolog protein"/>
    <property type="match status" value="1"/>
</dbReference>
<evidence type="ECO:0000256" key="1">
    <source>
        <dbReference type="ARBA" id="ARBA00004477"/>
    </source>
</evidence>
<dbReference type="PANTHER" id="PTHR43798:SF33">
    <property type="entry name" value="HYDROLASE, PUTATIVE (AFU_ORTHOLOGUE AFUA_2G14860)-RELATED"/>
    <property type="match status" value="1"/>
</dbReference>
<organism evidence="8 9">
    <name type="scientific">Paramuricea clavata</name>
    <name type="common">Red gorgonian</name>
    <name type="synonym">Violescent sea-whip</name>
    <dbReference type="NCBI Taxonomy" id="317549"/>
    <lineage>
        <taxon>Eukaryota</taxon>
        <taxon>Metazoa</taxon>
        <taxon>Cnidaria</taxon>
        <taxon>Anthozoa</taxon>
        <taxon>Octocorallia</taxon>
        <taxon>Malacalcyonacea</taxon>
        <taxon>Plexauridae</taxon>
        <taxon>Paramuricea</taxon>
    </lineage>
</organism>
<dbReference type="OrthoDB" id="7130006at2759"/>
<feature type="domain" description="AB hydrolase-1" evidence="7">
    <location>
        <begin position="70"/>
        <end position="321"/>
    </location>
</feature>
<dbReference type="Proteomes" id="UP001152795">
    <property type="component" value="Unassembled WGS sequence"/>
</dbReference>
<dbReference type="PANTHER" id="PTHR43798">
    <property type="entry name" value="MONOACYLGLYCEROL LIPASE"/>
    <property type="match status" value="1"/>
</dbReference>
<dbReference type="EMBL" id="CACRXK020001259">
    <property type="protein sequence ID" value="CAB3987971.1"/>
    <property type="molecule type" value="Genomic_DNA"/>
</dbReference>
<reference evidence="8" key="1">
    <citation type="submission" date="2020-04" db="EMBL/GenBank/DDBJ databases">
        <authorList>
            <person name="Alioto T."/>
            <person name="Alioto T."/>
            <person name="Gomez Garrido J."/>
        </authorList>
    </citation>
    <scope>NUCLEOTIDE SEQUENCE</scope>
    <source>
        <strain evidence="8">A484AB</strain>
    </source>
</reference>
<dbReference type="InterPro" id="IPR050266">
    <property type="entry name" value="AB_hydrolase_sf"/>
</dbReference>
<accession>A0A6S7GTT2</accession>
<keyword evidence="2" id="KW-0812">Transmembrane</keyword>
<keyword evidence="3" id="KW-0378">Hydrolase</keyword>
<sequence>MGFLYNVSKRLVLVGIAVLIGVYLNFPAPNMSDSLRLWVQSGQFFLHGVAGKGVKIFHKDVNGYGHKSKVLLLIHGFPTSSYDWNKVWEPLREKFGRVVTADMAGFGFSDKPKETNYTIKLQADMFEDLLTSLNVKEVNILAHDLGLTVALELLARYEERKKNKLTHEGVNIISLCLTNGGLFPGHYFPRFIQKLLLYPWIGSLASRLGNRYIFAKSFSEVFGPETQPTPEELNDHFVGIRYKDGNILHPNILGYIKERQVYRDRWVGSLQKTVIPAHFIYGPADPVNPPIFVERFKELIPQHGITVLENNIGHYPQLEDPIQFMLAYTKFLYSF</sequence>
<dbReference type="InterPro" id="IPR029058">
    <property type="entry name" value="AB_hydrolase_fold"/>
</dbReference>
<comment type="caution">
    <text evidence="8">The sequence shown here is derived from an EMBL/GenBank/DDBJ whole genome shotgun (WGS) entry which is preliminary data.</text>
</comment>
<dbReference type="GO" id="GO:0005789">
    <property type="term" value="C:endoplasmic reticulum membrane"/>
    <property type="evidence" value="ECO:0007669"/>
    <property type="project" value="UniProtKB-SubCell"/>
</dbReference>
<keyword evidence="6" id="KW-0472">Membrane</keyword>
<dbReference type="GO" id="GO:0046464">
    <property type="term" value="P:acylglycerol catabolic process"/>
    <property type="evidence" value="ECO:0007669"/>
    <property type="project" value="TreeGrafter"/>
</dbReference>
<keyword evidence="4" id="KW-0256">Endoplasmic reticulum</keyword>
<dbReference type="AlphaFoldDB" id="A0A6S7GTT2"/>
<keyword evidence="9" id="KW-1185">Reference proteome</keyword>
<proteinExistence type="predicted"/>
<evidence type="ECO:0000313" key="9">
    <source>
        <dbReference type="Proteomes" id="UP001152795"/>
    </source>
</evidence>
<dbReference type="Pfam" id="PF00561">
    <property type="entry name" value="Abhydrolase_1"/>
    <property type="match status" value="1"/>
</dbReference>
<evidence type="ECO:0000313" key="8">
    <source>
        <dbReference type="EMBL" id="CAB3987971.1"/>
    </source>
</evidence>
<dbReference type="PRINTS" id="PR00412">
    <property type="entry name" value="EPOXHYDRLASE"/>
</dbReference>